<proteinExistence type="predicted"/>
<dbReference type="PATRIC" id="fig|1050174.4.peg.400"/>
<accession>A0A0G3GRW6</accession>
<evidence type="ECO:0000256" key="5">
    <source>
        <dbReference type="ARBA" id="ARBA00023288"/>
    </source>
</evidence>
<dbReference type="STRING" id="1050174.CEPID_01985"/>
<keyword evidence="3 6" id="KW-0472">Membrane</keyword>
<evidence type="ECO:0000256" key="2">
    <source>
        <dbReference type="ARBA" id="ARBA00022729"/>
    </source>
</evidence>
<keyword evidence="6" id="KW-1133">Transmembrane helix</keyword>
<keyword evidence="8" id="KW-1185">Reference proteome</keyword>
<organism evidence="7 8">
    <name type="scientific">Corynebacterium epidermidicanis</name>
    <dbReference type="NCBI Taxonomy" id="1050174"/>
    <lineage>
        <taxon>Bacteria</taxon>
        <taxon>Bacillati</taxon>
        <taxon>Actinomycetota</taxon>
        <taxon>Actinomycetes</taxon>
        <taxon>Mycobacteriales</taxon>
        <taxon>Corynebacteriaceae</taxon>
        <taxon>Corynebacterium</taxon>
    </lineage>
</organism>
<evidence type="ECO:0000313" key="8">
    <source>
        <dbReference type="Proteomes" id="UP000035368"/>
    </source>
</evidence>
<evidence type="ECO:0000256" key="1">
    <source>
        <dbReference type="ARBA" id="ARBA00022475"/>
    </source>
</evidence>
<dbReference type="Pfam" id="PF14041">
    <property type="entry name" value="Lipoprotein_21"/>
    <property type="match status" value="1"/>
</dbReference>
<evidence type="ECO:0000313" key="7">
    <source>
        <dbReference type="EMBL" id="AKK02278.1"/>
    </source>
</evidence>
<name>A0A0G3GRW6_9CORY</name>
<evidence type="ECO:0000256" key="4">
    <source>
        <dbReference type="ARBA" id="ARBA00023139"/>
    </source>
</evidence>
<protein>
    <submittedName>
        <fullName evidence="7">LppP/LprE lipoprotein</fullName>
    </submittedName>
</protein>
<keyword evidence="4" id="KW-0564">Palmitate</keyword>
<dbReference type="InterPro" id="IPR025971">
    <property type="entry name" value="LppP/LprE"/>
</dbReference>
<gene>
    <name evidence="7" type="ORF">CEPID_01985</name>
</gene>
<keyword evidence="2" id="KW-0732">Signal</keyword>
<keyword evidence="1" id="KW-1003">Cell membrane</keyword>
<dbReference type="KEGG" id="cei:CEPID_01985"/>
<dbReference type="Proteomes" id="UP000035368">
    <property type="component" value="Chromosome"/>
</dbReference>
<evidence type="ECO:0000256" key="6">
    <source>
        <dbReference type="SAM" id="Phobius"/>
    </source>
</evidence>
<reference evidence="7 8" key="1">
    <citation type="submission" date="2015-05" db="EMBL/GenBank/DDBJ databases">
        <title>Complete genome sequence of Corynebacterium epidermidicanis DSM 45586, isolated from the skin of a dog suffering from pruritus.</title>
        <authorList>
            <person name="Ruckert C."/>
            <person name="Albersmeier A."/>
            <person name="Winkler A."/>
            <person name="Tauch A."/>
        </authorList>
    </citation>
    <scope>NUCLEOTIDE SEQUENCE [LARGE SCALE GENOMIC DNA]</scope>
    <source>
        <strain evidence="7 8">DSM 45586</strain>
    </source>
</reference>
<keyword evidence="6" id="KW-0812">Transmembrane</keyword>
<dbReference type="EMBL" id="CP011541">
    <property type="protein sequence ID" value="AKK02278.1"/>
    <property type="molecule type" value="Genomic_DNA"/>
</dbReference>
<sequence>MLCATFGVFEIGPLLALLRSHIVKFAQRLLSISAAALVALGALVAPPTAQIPMSSNLPAFGFLPVAPGQAPSPVDHDPNCQVGYEDGLSHQSSQIPPPLDFTRWEFTGTTNFNPCRELSYAELRELTKDPNAPKQYLLLHPGEFVGTTTALKSRFQEVRGATDDRVTID</sequence>
<keyword evidence="5 7" id="KW-0449">Lipoprotein</keyword>
<evidence type="ECO:0000256" key="3">
    <source>
        <dbReference type="ARBA" id="ARBA00023136"/>
    </source>
</evidence>
<feature type="transmembrane region" description="Helical" evidence="6">
    <location>
        <begin position="29"/>
        <end position="49"/>
    </location>
</feature>
<dbReference type="AlphaFoldDB" id="A0A0G3GRW6"/>